<dbReference type="Proteomes" id="UP000250235">
    <property type="component" value="Unassembled WGS sequence"/>
</dbReference>
<protein>
    <submittedName>
        <fullName evidence="1">Uncharacterized protein</fullName>
    </submittedName>
</protein>
<accession>A0A2Z7BWW5</accession>
<name>A0A2Z7BWW5_9LAMI</name>
<proteinExistence type="predicted"/>
<dbReference type="AlphaFoldDB" id="A0A2Z7BWW5"/>
<dbReference type="EMBL" id="KV001409">
    <property type="protein sequence ID" value="KZV38949.1"/>
    <property type="molecule type" value="Genomic_DNA"/>
</dbReference>
<evidence type="ECO:0000313" key="2">
    <source>
        <dbReference type="Proteomes" id="UP000250235"/>
    </source>
</evidence>
<organism evidence="1 2">
    <name type="scientific">Dorcoceras hygrometricum</name>
    <dbReference type="NCBI Taxonomy" id="472368"/>
    <lineage>
        <taxon>Eukaryota</taxon>
        <taxon>Viridiplantae</taxon>
        <taxon>Streptophyta</taxon>
        <taxon>Embryophyta</taxon>
        <taxon>Tracheophyta</taxon>
        <taxon>Spermatophyta</taxon>
        <taxon>Magnoliopsida</taxon>
        <taxon>eudicotyledons</taxon>
        <taxon>Gunneridae</taxon>
        <taxon>Pentapetalae</taxon>
        <taxon>asterids</taxon>
        <taxon>lamiids</taxon>
        <taxon>Lamiales</taxon>
        <taxon>Gesneriaceae</taxon>
        <taxon>Didymocarpoideae</taxon>
        <taxon>Trichosporeae</taxon>
        <taxon>Loxocarpinae</taxon>
        <taxon>Dorcoceras</taxon>
    </lineage>
</organism>
<sequence length="91" mass="10042">MLRRIVYSDLTLVNEICLSGVSRCEFLLEEVNDGQWSRVVQMSTLVNVALRTGFDPMSLWGWYCFLYVFSGYHGFSAGRGVDPAGGAPGDG</sequence>
<evidence type="ECO:0000313" key="1">
    <source>
        <dbReference type="EMBL" id="KZV38949.1"/>
    </source>
</evidence>
<gene>
    <name evidence="1" type="ORF">F511_41343</name>
</gene>
<keyword evidence="2" id="KW-1185">Reference proteome</keyword>
<reference evidence="1 2" key="1">
    <citation type="journal article" date="2015" name="Proc. Natl. Acad. Sci. U.S.A.">
        <title>The resurrection genome of Boea hygrometrica: A blueprint for survival of dehydration.</title>
        <authorList>
            <person name="Xiao L."/>
            <person name="Yang G."/>
            <person name="Zhang L."/>
            <person name="Yang X."/>
            <person name="Zhao S."/>
            <person name="Ji Z."/>
            <person name="Zhou Q."/>
            <person name="Hu M."/>
            <person name="Wang Y."/>
            <person name="Chen M."/>
            <person name="Xu Y."/>
            <person name="Jin H."/>
            <person name="Xiao X."/>
            <person name="Hu G."/>
            <person name="Bao F."/>
            <person name="Hu Y."/>
            <person name="Wan P."/>
            <person name="Li L."/>
            <person name="Deng X."/>
            <person name="Kuang T."/>
            <person name="Xiang C."/>
            <person name="Zhu J.K."/>
            <person name="Oliver M.J."/>
            <person name="He Y."/>
        </authorList>
    </citation>
    <scope>NUCLEOTIDE SEQUENCE [LARGE SCALE GENOMIC DNA]</scope>
    <source>
        <strain evidence="2">cv. XS01</strain>
    </source>
</reference>